<dbReference type="SUPFAM" id="SSF53649">
    <property type="entry name" value="Alkaline phosphatase-like"/>
    <property type="match status" value="1"/>
</dbReference>
<evidence type="ECO:0000256" key="2">
    <source>
        <dbReference type="ARBA" id="ARBA00008779"/>
    </source>
</evidence>
<dbReference type="PROSITE" id="PS00523">
    <property type="entry name" value="SULFATASE_1"/>
    <property type="match status" value="1"/>
</dbReference>
<dbReference type="Pfam" id="PF00884">
    <property type="entry name" value="Sulfatase"/>
    <property type="match status" value="1"/>
</dbReference>
<dbReference type="AlphaFoldDB" id="A0A8J6Q366"/>
<keyword evidence="10" id="KW-1185">Reference proteome</keyword>
<dbReference type="InterPro" id="IPR017850">
    <property type="entry name" value="Alkaline_phosphatase_core_sf"/>
</dbReference>
<evidence type="ECO:0000256" key="6">
    <source>
        <dbReference type="ARBA" id="ARBA00022837"/>
    </source>
</evidence>
<keyword evidence="6" id="KW-0106">Calcium</keyword>
<accession>A0A8J6Q366</accession>
<feature type="signal peptide" evidence="7">
    <location>
        <begin position="1"/>
        <end position="27"/>
    </location>
</feature>
<dbReference type="GO" id="GO:0046872">
    <property type="term" value="F:metal ion binding"/>
    <property type="evidence" value="ECO:0007669"/>
    <property type="project" value="UniProtKB-KW"/>
</dbReference>
<sequence length="511" mass="57909">MRNRNSLINKLSLILVLLFFQTNINFAQQNNNTPPNIIIFLVDDMGLMDTSVPFLTDKKGKPKTYPLNDFYITPNMEQLADQGIRFTNFYAHSVCSPTRASILTGQNSARHRTTNWIHLLKNNKNEFGPSNWNWEGLSKSSVTLPRLLQKSGYKTIHVGKAHFGPNGYDGENPLNLGFDVNIAGCGAGHPASYYGRDGYGHIKGDKTRAVPGLEKYWDDDVFLTEALTLEANNKITEAKNEGKPFFLYMSHYAVHQPFQSDPRFASHYENSGKTKEAQAYATLIEGMDKSLGDIMAHVKELGLGENTLILFLGDNGSDAPLPDKDFYSSSEPLRGKKAMHWEGGMRVPFIAAWVTPNKRVKVQKGFKISKGKLENQMGTIFDLFPTICDLSHVEIPASHKIDGYDLKPQLKGKTNDHRDNVFLNHFPHNHRSSYFTSFVKDNWKVVYHFQVKGEPKYDLFNLNNDPFEAHNLAETNKEQLKVMMKLLQENMEKMGAIYPEKDGQVLKIIQP</sequence>
<dbReference type="InterPro" id="IPR000917">
    <property type="entry name" value="Sulfatase_N"/>
</dbReference>
<dbReference type="PANTHER" id="PTHR42693">
    <property type="entry name" value="ARYLSULFATASE FAMILY MEMBER"/>
    <property type="match status" value="1"/>
</dbReference>
<evidence type="ECO:0000259" key="8">
    <source>
        <dbReference type="Pfam" id="PF00884"/>
    </source>
</evidence>
<name>A0A8J6Q366_9FLAO</name>
<comment type="cofactor">
    <cofactor evidence="1">
        <name>Ca(2+)</name>
        <dbReference type="ChEBI" id="CHEBI:29108"/>
    </cofactor>
</comment>
<evidence type="ECO:0000256" key="5">
    <source>
        <dbReference type="ARBA" id="ARBA00022801"/>
    </source>
</evidence>
<comment type="similarity">
    <text evidence="2">Belongs to the sulfatase family.</text>
</comment>
<proteinExistence type="inferred from homology"/>
<protein>
    <submittedName>
        <fullName evidence="9">Sulfatase</fullName>
    </submittedName>
</protein>
<evidence type="ECO:0000256" key="3">
    <source>
        <dbReference type="ARBA" id="ARBA00022723"/>
    </source>
</evidence>
<dbReference type="CDD" id="cd16144">
    <property type="entry name" value="ARS_like"/>
    <property type="match status" value="1"/>
</dbReference>
<feature type="chain" id="PRO_5035162993" evidence="7">
    <location>
        <begin position="28"/>
        <end position="511"/>
    </location>
</feature>
<evidence type="ECO:0000313" key="10">
    <source>
        <dbReference type="Proteomes" id="UP000600588"/>
    </source>
</evidence>
<dbReference type="InterPro" id="IPR050738">
    <property type="entry name" value="Sulfatase"/>
</dbReference>
<dbReference type="Gene3D" id="3.40.720.10">
    <property type="entry name" value="Alkaline Phosphatase, subunit A"/>
    <property type="match status" value="1"/>
</dbReference>
<dbReference type="Gene3D" id="3.30.1120.10">
    <property type="match status" value="1"/>
</dbReference>
<keyword evidence="3" id="KW-0479">Metal-binding</keyword>
<comment type="caution">
    <text evidence="9">The sequence shown here is derived from an EMBL/GenBank/DDBJ whole genome shotgun (WGS) entry which is preliminary data.</text>
</comment>
<dbReference type="Proteomes" id="UP000600588">
    <property type="component" value="Unassembled WGS sequence"/>
</dbReference>
<keyword evidence="4 7" id="KW-0732">Signal</keyword>
<dbReference type="PANTHER" id="PTHR42693:SF42">
    <property type="entry name" value="ARYLSULFATASE G"/>
    <property type="match status" value="1"/>
</dbReference>
<reference evidence="9 10" key="1">
    <citation type="submission" date="2020-09" db="EMBL/GenBank/DDBJ databases">
        <title>TT11 complete genome.</title>
        <authorList>
            <person name="Wu Z."/>
        </authorList>
    </citation>
    <scope>NUCLEOTIDE SEQUENCE [LARGE SCALE GENOMIC DNA]</scope>
    <source>
        <strain evidence="9 10">TT11</strain>
    </source>
</reference>
<organism evidence="9 10">
    <name type="scientific">Aestuariibaculum sediminum</name>
    <dbReference type="NCBI Taxonomy" id="2770637"/>
    <lineage>
        <taxon>Bacteria</taxon>
        <taxon>Pseudomonadati</taxon>
        <taxon>Bacteroidota</taxon>
        <taxon>Flavobacteriia</taxon>
        <taxon>Flavobacteriales</taxon>
        <taxon>Flavobacteriaceae</taxon>
    </lineage>
</organism>
<evidence type="ECO:0000256" key="7">
    <source>
        <dbReference type="SAM" id="SignalP"/>
    </source>
</evidence>
<dbReference type="EMBL" id="JACVXB010000006">
    <property type="protein sequence ID" value="MBD0833149.1"/>
    <property type="molecule type" value="Genomic_DNA"/>
</dbReference>
<dbReference type="RefSeq" id="WP_188230932.1">
    <property type="nucleotide sequence ID" value="NZ_JACVXB010000006.1"/>
</dbReference>
<evidence type="ECO:0000256" key="1">
    <source>
        <dbReference type="ARBA" id="ARBA00001913"/>
    </source>
</evidence>
<evidence type="ECO:0000256" key="4">
    <source>
        <dbReference type="ARBA" id="ARBA00022729"/>
    </source>
</evidence>
<gene>
    <name evidence="9" type="ORF">ICJ83_13500</name>
</gene>
<dbReference type="InterPro" id="IPR024607">
    <property type="entry name" value="Sulfatase_CS"/>
</dbReference>
<feature type="domain" description="Sulfatase N-terminal" evidence="8">
    <location>
        <begin position="35"/>
        <end position="391"/>
    </location>
</feature>
<keyword evidence="5" id="KW-0378">Hydrolase</keyword>
<evidence type="ECO:0000313" key="9">
    <source>
        <dbReference type="EMBL" id="MBD0833149.1"/>
    </source>
</evidence>
<dbReference type="GO" id="GO:0004065">
    <property type="term" value="F:arylsulfatase activity"/>
    <property type="evidence" value="ECO:0007669"/>
    <property type="project" value="TreeGrafter"/>
</dbReference>